<reference evidence="3 4" key="1">
    <citation type="submission" date="2015-09" db="EMBL/GenBank/DDBJ databases">
        <authorList>
            <consortium name="Pathogen Informatics"/>
        </authorList>
    </citation>
    <scope>NUCLEOTIDE SEQUENCE [LARGE SCALE GENOMIC DNA]</scope>
    <source>
        <strain evidence="3 4">2789STDY5834960</strain>
    </source>
</reference>
<dbReference type="AlphaFoldDB" id="A0A173V9V0"/>
<dbReference type="PaxDb" id="166486-ERS852572_02641"/>
<dbReference type="InterPro" id="IPR036938">
    <property type="entry name" value="PAP2/HPO_sf"/>
</dbReference>
<evidence type="ECO:0000313" key="3">
    <source>
        <dbReference type="EMBL" id="CUN22658.1"/>
    </source>
</evidence>
<dbReference type="Proteomes" id="UP000095350">
    <property type="component" value="Unassembled WGS sequence"/>
</dbReference>
<feature type="transmembrane region" description="Helical" evidence="1">
    <location>
        <begin position="86"/>
        <end position="107"/>
    </location>
</feature>
<evidence type="ECO:0000256" key="1">
    <source>
        <dbReference type="SAM" id="Phobius"/>
    </source>
</evidence>
<feature type="transmembrane region" description="Helical" evidence="1">
    <location>
        <begin position="21"/>
        <end position="39"/>
    </location>
</feature>
<keyword evidence="1" id="KW-1133">Transmembrane helix</keyword>
<keyword evidence="1" id="KW-0812">Transmembrane</keyword>
<dbReference type="Pfam" id="PF01569">
    <property type="entry name" value="PAP2"/>
    <property type="match status" value="1"/>
</dbReference>
<gene>
    <name evidence="3" type="ORF">ERS852572_02641</name>
</gene>
<dbReference type="Gene3D" id="1.20.144.10">
    <property type="entry name" value="Phosphatidic acid phosphatase type 2/haloperoxidase"/>
    <property type="match status" value="1"/>
</dbReference>
<dbReference type="SUPFAM" id="SSF48317">
    <property type="entry name" value="Acid phosphatase/Vanadium-dependent haloperoxidase"/>
    <property type="match status" value="1"/>
</dbReference>
<keyword evidence="1" id="KW-0472">Membrane</keyword>
<name>A0A173V9V0_9FIRM</name>
<feature type="transmembrane region" description="Helical" evidence="1">
    <location>
        <begin position="167"/>
        <end position="186"/>
    </location>
</feature>
<feature type="transmembrane region" description="Helical" evidence="1">
    <location>
        <begin position="59"/>
        <end position="79"/>
    </location>
</feature>
<feature type="domain" description="Phosphatidic acid phosphatase type 2/haloperoxidase" evidence="2">
    <location>
        <begin position="134"/>
        <end position="215"/>
    </location>
</feature>
<dbReference type="EMBL" id="CYXZ01000020">
    <property type="protein sequence ID" value="CUN22658.1"/>
    <property type="molecule type" value="Genomic_DNA"/>
</dbReference>
<evidence type="ECO:0000259" key="2">
    <source>
        <dbReference type="Pfam" id="PF01569"/>
    </source>
</evidence>
<dbReference type="InterPro" id="IPR000326">
    <property type="entry name" value="PAP2/HPO"/>
</dbReference>
<proteinExistence type="predicted"/>
<dbReference type="STRING" id="166486.ERS852572_02641"/>
<feature type="transmembrane region" description="Helical" evidence="1">
    <location>
        <begin position="191"/>
        <end position="210"/>
    </location>
</feature>
<organism evidence="3 4">
    <name type="scientific">Roseburia intestinalis</name>
    <dbReference type="NCBI Taxonomy" id="166486"/>
    <lineage>
        <taxon>Bacteria</taxon>
        <taxon>Bacillati</taxon>
        <taxon>Bacillota</taxon>
        <taxon>Clostridia</taxon>
        <taxon>Lachnospirales</taxon>
        <taxon>Lachnospiraceae</taxon>
        <taxon>Roseburia</taxon>
    </lineage>
</organism>
<protein>
    <submittedName>
        <fullName evidence="3">PAP2 superfamily</fullName>
    </submittedName>
</protein>
<accession>A0A173V9V0</accession>
<sequence>MKTKTRDAVNAFIERNKHALLLLYFMIYLPWFGHLERTVTTHFHVIHVALDDYIPFCEYFIIPYFLWFGYVAWGLGYFYFKNKDEYFRLCTMLFTGMTIFLVISTIYPNGHYLRPTTFARDNVFVHMVKCLYATDTATNLFPSIHVYNSIAVNLAVWHSENFRDKKVIRIGSAVLMVSIILSTMFLKQHSVFDVVTGIIMAVFMYMLVYVQNPARMTAGERKYERKLHQI</sequence>
<evidence type="ECO:0000313" key="4">
    <source>
        <dbReference type="Proteomes" id="UP000095350"/>
    </source>
</evidence>